<keyword evidence="6" id="KW-0285">Flavoprotein</keyword>
<organism evidence="13 14">
    <name type="scientific">Finegoldia magna</name>
    <name type="common">Peptostreptococcus magnus</name>
    <dbReference type="NCBI Taxonomy" id="1260"/>
    <lineage>
        <taxon>Bacteria</taxon>
        <taxon>Bacillati</taxon>
        <taxon>Bacillota</taxon>
        <taxon>Tissierellia</taxon>
        <taxon>Tissierellales</taxon>
        <taxon>Peptoniphilaceae</taxon>
        <taxon>Finegoldia</taxon>
    </lineage>
</organism>
<evidence type="ECO:0000256" key="6">
    <source>
        <dbReference type="ARBA" id="ARBA00022630"/>
    </source>
</evidence>
<dbReference type="RefSeq" id="WP_094206078.1">
    <property type="nucleotide sequence ID" value="NZ_NDYC01000031.1"/>
</dbReference>
<dbReference type="NCBIfam" id="NF003793">
    <property type="entry name" value="PRK05382.1"/>
    <property type="match status" value="1"/>
</dbReference>
<comment type="pathway">
    <text evidence="2">Metabolic intermediate biosynthesis; chorismate biosynthesis; chorismate from D-erythrose 4-phosphate and phosphoenolpyruvate: step 7/7.</text>
</comment>
<keyword evidence="5" id="KW-0028">Amino-acid biosynthesis</keyword>
<name>A0A233V3A2_FINMA</name>
<dbReference type="CDD" id="cd07304">
    <property type="entry name" value="Chorismate_synthase"/>
    <property type="match status" value="1"/>
</dbReference>
<evidence type="ECO:0000256" key="12">
    <source>
        <dbReference type="NCBIfam" id="TIGR00033"/>
    </source>
</evidence>
<dbReference type="GO" id="GO:0005829">
    <property type="term" value="C:cytosol"/>
    <property type="evidence" value="ECO:0007669"/>
    <property type="project" value="TreeGrafter"/>
</dbReference>
<keyword evidence="8" id="KW-0274">FAD</keyword>
<comment type="cofactor">
    <cofactor evidence="1">
        <name>FMNH2</name>
        <dbReference type="ChEBI" id="CHEBI:57618"/>
    </cofactor>
</comment>
<sequence>MSSIGKLVKLTVWGESHGSMIGGVIDGVDPGIKIDYEKLRAHMKRRSPGKSNTTLRKESDEVEFVSGILNDTTTGAPLSFIIKNSDHHSKDYSNIYNTPRPSHADYPATVRYNGFNDINGSGHFSGRLTAVINVAGFIAQEILKEHDIYVFSHLYSLGDILDERFDDLKFTDYSYLKNRKIEVINDEIIDKIDVKIEELRDRKDSVGSSVETVVYNLRAGVGDTLFDSIESRLSQSYFGIGAVKSVEFGLGKSFDKSNASVVNDCYYIENEQIKTKTNYNGGILGGISTGMPMISLVTFKPPASIGITQDTVDLRSRTNTTLTVEGRHDPSIGIRAVSVMESITAFVIYDLLKEYGWKDLGKK</sequence>
<evidence type="ECO:0000256" key="4">
    <source>
        <dbReference type="ARBA" id="ARBA00013036"/>
    </source>
</evidence>
<evidence type="ECO:0000256" key="3">
    <source>
        <dbReference type="ARBA" id="ARBA00008014"/>
    </source>
</evidence>
<evidence type="ECO:0000256" key="2">
    <source>
        <dbReference type="ARBA" id="ARBA00005044"/>
    </source>
</evidence>
<dbReference type="AlphaFoldDB" id="A0A233V3A2"/>
<dbReference type="PANTHER" id="PTHR21085:SF0">
    <property type="entry name" value="CHORISMATE SYNTHASE"/>
    <property type="match status" value="1"/>
</dbReference>
<dbReference type="GO" id="GO:0008652">
    <property type="term" value="P:amino acid biosynthetic process"/>
    <property type="evidence" value="ECO:0007669"/>
    <property type="project" value="UniProtKB-KW"/>
</dbReference>
<dbReference type="InterPro" id="IPR000453">
    <property type="entry name" value="Chorismate_synth"/>
</dbReference>
<gene>
    <name evidence="13" type="ORF">B9N49_06880</name>
</gene>
<reference evidence="14" key="1">
    <citation type="submission" date="2017-04" db="EMBL/GenBank/DDBJ databases">
        <title>Finegoldia magna isolated from orthopedic joint implant-associated infections.</title>
        <authorList>
            <person name="Bjorklund S."/>
            <person name="Bruggemann H."/>
            <person name="Jensen A."/>
            <person name="Hellmark B."/>
            <person name="Soderquist B."/>
        </authorList>
    </citation>
    <scope>NUCLEOTIDE SEQUENCE [LARGE SCALE GENOMIC DNA]</scope>
    <source>
        <strain evidence="14">CCUG 54800</strain>
    </source>
</reference>
<dbReference type="GO" id="GO:0010181">
    <property type="term" value="F:FMN binding"/>
    <property type="evidence" value="ECO:0007669"/>
    <property type="project" value="TreeGrafter"/>
</dbReference>
<dbReference type="PIRSF" id="PIRSF001456">
    <property type="entry name" value="Chorismate_synth"/>
    <property type="match status" value="1"/>
</dbReference>
<dbReference type="PANTHER" id="PTHR21085">
    <property type="entry name" value="CHORISMATE SYNTHASE"/>
    <property type="match status" value="1"/>
</dbReference>
<dbReference type="GO" id="GO:0004107">
    <property type="term" value="F:chorismate synthase activity"/>
    <property type="evidence" value="ECO:0007669"/>
    <property type="project" value="UniProtKB-UniRule"/>
</dbReference>
<dbReference type="Proteomes" id="UP000215413">
    <property type="component" value="Unassembled WGS sequence"/>
</dbReference>
<keyword evidence="10" id="KW-0057">Aromatic amino acid biosynthesis</keyword>
<keyword evidence="11" id="KW-0456">Lyase</keyword>
<evidence type="ECO:0000256" key="9">
    <source>
        <dbReference type="ARBA" id="ARBA00022857"/>
    </source>
</evidence>
<dbReference type="PROSITE" id="PS00789">
    <property type="entry name" value="CHORISMATE_SYNTHASE_3"/>
    <property type="match status" value="1"/>
</dbReference>
<comment type="similarity">
    <text evidence="3">Belongs to the chorismate synthase family.</text>
</comment>
<evidence type="ECO:0000256" key="8">
    <source>
        <dbReference type="ARBA" id="ARBA00022827"/>
    </source>
</evidence>
<keyword evidence="7" id="KW-0288">FMN</keyword>
<accession>A0A233V3A2</accession>
<protein>
    <recommendedName>
        <fullName evidence="4 12">Chorismate synthase</fullName>
        <ecNumber evidence="4 12">4.2.3.5</ecNumber>
    </recommendedName>
</protein>
<dbReference type="GO" id="GO:0009423">
    <property type="term" value="P:chorismate biosynthetic process"/>
    <property type="evidence" value="ECO:0007669"/>
    <property type="project" value="UniProtKB-UniRule"/>
</dbReference>
<dbReference type="SUPFAM" id="SSF103263">
    <property type="entry name" value="Chorismate synthase, AroC"/>
    <property type="match status" value="1"/>
</dbReference>
<keyword evidence="9" id="KW-0521">NADP</keyword>
<evidence type="ECO:0000256" key="7">
    <source>
        <dbReference type="ARBA" id="ARBA00022643"/>
    </source>
</evidence>
<proteinExistence type="inferred from homology"/>
<evidence type="ECO:0000313" key="13">
    <source>
        <dbReference type="EMBL" id="OXZ26879.1"/>
    </source>
</evidence>
<dbReference type="Gene3D" id="3.60.150.10">
    <property type="entry name" value="Chorismate synthase AroC"/>
    <property type="match status" value="1"/>
</dbReference>
<comment type="caution">
    <text evidence="13">The sequence shown here is derived from an EMBL/GenBank/DDBJ whole genome shotgun (WGS) entry which is preliminary data.</text>
</comment>
<evidence type="ECO:0000256" key="11">
    <source>
        <dbReference type="ARBA" id="ARBA00023239"/>
    </source>
</evidence>
<evidence type="ECO:0000256" key="5">
    <source>
        <dbReference type="ARBA" id="ARBA00022605"/>
    </source>
</evidence>
<dbReference type="InterPro" id="IPR020541">
    <property type="entry name" value="Chorismate_synthase_CS"/>
</dbReference>
<dbReference type="GO" id="GO:0009073">
    <property type="term" value="P:aromatic amino acid family biosynthetic process"/>
    <property type="evidence" value="ECO:0007669"/>
    <property type="project" value="UniProtKB-KW"/>
</dbReference>
<dbReference type="NCBIfam" id="TIGR00033">
    <property type="entry name" value="aroC"/>
    <property type="match status" value="1"/>
</dbReference>
<dbReference type="InterPro" id="IPR035904">
    <property type="entry name" value="Chorismate_synth_AroC_sf"/>
</dbReference>
<evidence type="ECO:0000256" key="10">
    <source>
        <dbReference type="ARBA" id="ARBA00023141"/>
    </source>
</evidence>
<dbReference type="Pfam" id="PF01264">
    <property type="entry name" value="Chorismate_synt"/>
    <property type="match status" value="1"/>
</dbReference>
<evidence type="ECO:0000313" key="14">
    <source>
        <dbReference type="Proteomes" id="UP000215413"/>
    </source>
</evidence>
<dbReference type="EC" id="4.2.3.5" evidence="4 12"/>
<dbReference type="UniPathway" id="UPA00053">
    <property type="reaction ID" value="UER00090"/>
</dbReference>
<dbReference type="EMBL" id="NDYC01000031">
    <property type="protein sequence ID" value="OXZ26879.1"/>
    <property type="molecule type" value="Genomic_DNA"/>
</dbReference>
<evidence type="ECO:0000256" key="1">
    <source>
        <dbReference type="ARBA" id="ARBA00001914"/>
    </source>
</evidence>